<dbReference type="GO" id="GO:0003700">
    <property type="term" value="F:DNA-binding transcription factor activity"/>
    <property type="evidence" value="ECO:0007669"/>
    <property type="project" value="InterPro"/>
</dbReference>
<keyword evidence="1" id="KW-0805">Transcription regulation</keyword>
<dbReference type="PANTHER" id="PTHR44846:SF1">
    <property type="entry name" value="MANNOSYL-D-GLYCERATE TRANSPORT_METABOLISM SYSTEM REPRESSOR MNGR-RELATED"/>
    <property type="match status" value="1"/>
</dbReference>
<organism evidence="5 6">
    <name type="scientific">Candidatus Allofournierella merdipullorum</name>
    <dbReference type="NCBI Taxonomy" id="2838595"/>
    <lineage>
        <taxon>Bacteria</taxon>
        <taxon>Bacillati</taxon>
        <taxon>Bacillota</taxon>
        <taxon>Clostridia</taxon>
        <taxon>Eubacteriales</taxon>
        <taxon>Oscillospiraceae</taxon>
        <taxon>Allofournierella</taxon>
    </lineage>
</organism>
<dbReference type="InterPro" id="IPR000524">
    <property type="entry name" value="Tscrpt_reg_HTH_GntR"/>
</dbReference>
<evidence type="ECO:0000313" key="6">
    <source>
        <dbReference type="Proteomes" id="UP000824035"/>
    </source>
</evidence>
<dbReference type="InterPro" id="IPR028978">
    <property type="entry name" value="Chorismate_lyase_/UTRA_dom_sf"/>
</dbReference>
<dbReference type="AlphaFoldDB" id="A0A9D2E4K9"/>
<dbReference type="PANTHER" id="PTHR44846">
    <property type="entry name" value="MANNOSYL-D-GLYCERATE TRANSPORT/METABOLISM SYSTEM REPRESSOR MNGR-RELATED"/>
    <property type="match status" value="1"/>
</dbReference>
<dbReference type="InterPro" id="IPR011663">
    <property type="entry name" value="UTRA"/>
</dbReference>
<dbReference type="Pfam" id="PF07702">
    <property type="entry name" value="UTRA"/>
    <property type="match status" value="1"/>
</dbReference>
<dbReference type="PROSITE" id="PS50949">
    <property type="entry name" value="HTH_GNTR"/>
    <property type="match status" value="1"/>
</dbReference>
<dbReference type="Gene3D" id="3.40.1410.10">
    <property type="entry name" value="Chorismate lyase-like"/>
    <property type="match status" value="1"/>
</dbReference>
<dbReference type="InterPro" id="IPR036390">
    <property type="entry name" value="WH_DNA-bd_sf"/>
</dbReference>
<dbReference type="Pfam" id="PF00392">
    <property type="entry name" value="GntR"/>
    <property type="match status" value="1"/>
</dbReference>
<dbReference type="GO" id="GO:0003677">
    <property type="term" value="F:DNA binding"/>
    <property type="evidence" value="ECO:0007669"/>
    <property type="project" value="UniProtKB-KW"/>
</dbReference>
<accession>A0A9D2E4K9</accession>
<keyword evidence="2" id="KW-0238">DNA-binding</keyword>
<dbReference type="RefSeq" id="WP_418718132.1">
    <property type="nucleotide sequence ID" value="NZ_DBFNWJ010000008.1"/>
</dbReference>
<reference evidence="5" key="2">
    <citation type="submission" date="2021-04" db="EMBL/GenBank/DDBJ databases">
        <authorList>
            <person name="Gilroy R."/>
        </authorList>
    </citation>
    <scope>NUCLEOTIDE SEQUENCE</scope>
    <source>
        <strain evidence="5">ChiGjej4B4-18154</strain>
    </source>
</reference>
<dbReference type="Proteomes" id="UP000824035">
    <property type="component" value="Unassembled WGS sequence"/>
</dbReference>
<comment type="caution">
    <text evidence="5">The sequence shown here is derived from an EMBL/GenBank/DDBJ whole genome shotgun (WGS) entry which is preliminary data.</text>
</comment>
<dbReference type="SUPFAM" id="SSF46785">
    <property type="entry name" value="Winged helix' DNA-binding domain"/>
    <property type="match status" value="1"/>
</dbReference>
<dbReference type="InterPro" id="IPR050679">
    <property type="entry name" value="Bact_HTH_transcr_reg"/>
</dbReference>
<reference evidence="5" key="1">
    <citation type="journal article" date="2021" name="PeerJ">
        <title>Extensive microbial diversity within the chicken gut microbiome revealed by metagenomics and culture.</title>
        <authorList>
            <person name="Gilroy R."/>
            <person name="Ravi A."/>
            <person name="Getino M."/>
            <person name="Pursley I."/>
            <person name="Horton D.L."/>
            <person name="Alikhan N.F."/>
            <person name="Baker D."/>
            <person name="Gharbi K."/>
            <person name="Hall N."/>
            <person name="Watson M."/>
            <person name="Adriaenssens E.M."/>
            <person name="Foster-Nyarko E."/>
            <person name="Jarju S."/>
            <person name="Secka A."/>
            <person name="Antonio M."/>
            <person name="Oren A."/>
            <person name="Chaudhuri R.R."/>
            <person name="La Ragione R."/>
            <person name="Hildebrand F."/>
            <person name="Pallen M.J."/>
        </authorList>
    </citation>
    <scope>NUCLEOTIDE SEQUENCE</scope>
    <source>
        <strain evidence="5">ChiGjej4B4-18154</strain>
    </source>
</reference>
<evidence type="ECO:0000259" key="4">
    <source>
        <dbReference type="PROSITE" id="PS50949"/>
    </source>
</evidence>
<gene>
    <name evidence="5" type="ORF">H9813_07850</name>
</gene>
<dbReference type="Gene3D" id="1.10.10.10">
    <property type="entry name" value="Winged helix-like DNA-binding domain superfamily/Winged helix DNA-binding domain"/>
    <property type="match status" value="1"/>
</dbReference>
<dbReference type="GO" id="GO:0045892">
    <property type="term" value="P:negative regulation of DNA-templated transcription"/>
    <property type="evidence" value="ECO:0007669"/>
    <property type="project" value="TreeGrafter"/>
</dbReference>
<evidence type="ECO:0000313" key="5">
    <source>
        <dbReference type="EMBL" id="HIZ31123.1"/>
    </source>
</evidence>
<dbReference type="InterPro" id="IPR036388">
    <property type="entry name" value="WH-like_DNA-bd_sf"/>
</dbReference>
<feature type="domain" description="HTH gntR-type" evidence="4">
    <location>
        <begin position="6"/>
        <end position="74"/>
    </location>
</feature>
<sequence>MEKGRDFLYMKMYNEFKEKIDSGVLRPGERLPPECDLVKQYGVSRDTVRRAFSRLEEEGYIKRKVAAGTFVRIEKADYGLSRMESFSEQMRRRGLEPSSELLSIQLTSELPALVRRELGFSRGERAYVITRLRKADGRPMAYEVAYVSGEVCPGMHTHLAESSSLYHIYEDVYHLQLGNARITLEAETPGPQLQKMLELHPGVPVLTMRCTMHLKDGRPLYYVTCDYSGEKYVFSVNLTR</sequence>
<dbReference type="CDD" id="cd07377">
    <property type="entry name" value="WHTH_GntR"/>
    <property type="match status" value="1"/>
</dbReference>
<protein>
    <submittedName>
        <fullName evidence="5">GntR family transcriptional regulator</fullName>
    </submittedName>
</protein>
<proteinExistence type="predicted"/>
<evidence type="ECO:0000256" key="1">
    <source>
        <dbReference type="ARBA" id="ARBA00023015"/>
    </source>
</evidence>
<dbReference type="SMART" id="SM00345">
    <property type="entry name" value="HTH_GNTR"/>
    <property type="match status" value="1"/>
</dbReference>
<name>A0A9D2E4K9_9FIRM</name>
<keyword evidence="3" id="KW-0804">Transcription</keyword>
<dbReference type="SUPFAM" id="SSF64288">
    <property type="entry name" value="Chorismate lyase-like"/>
    <property type="match status" value="1"/>
</dbReference>
<dbReference type="EMBL" id="DXBV01000075">
    <property type="protein sequence ID" value="HIZ31123.1"/>
    <property type="molecule type" value="Genomic_DNA"/>
</dbReference>
<dbReference type="PRINTS" id="PR00035">
    <property type="entry name" value="HTHGNTR"/>
</dbReference>
<dbReference type="SMART" id="SM00866">
    <property type="entry name" value="UTRA"/>
    <property type="match status" value="1"/>
</dbReference>
<evidence type="ECO:0000256" key="2">
    <source>
        <dbReference type="ARBA" id="ARBA00023125"/>
    </source>
</evidence>
<evidence type="ECO:0000256" key="3">
    <source>
        <dbReference type="ARBA" id="ARBA00023163"/>
    </source>
</evidence>